<dbReference type="GO" id="GO:0004553">
    <property type="term" value="F:hydrolase activity, hydrolyzing O-glycosyl compounds"/>
    <property type="evidence" value="ECO:0007669"/>
    <property type="project" value="InterPro"/>
</dbReference>
<dbReference type="SMART" id="SM00642">
    <property type="entry name" value="Aamy"/>
    <property type="match status" value="1"/>
</dbReference>
<dbReference type="FunFam" id="3.20.20.80:FF:000003">
    <property type="entry name" value="1,4-alpha-glucan branching enzyme GlgB"/>
    <property type="match status" value="1"/>
</dbReference>
<comment type="pathway">
    <text evidence="3 10">Glycan biosynthesis; glycogen biosynthesis.</text>
</comment>
<dbReference type="Pfam" id="PF00128">
    <property type="entry name" value="Alpha-amylase"/>
    <property type="match status" value="2"/>
</dbReference>
<dbReference type="CDD" id="cd02855">
    <property type="entry name" value="E_set_GBE_prok_N"/>
    <property type="match status" value="1"/>
</dbReference>
<evidence type="ECO:0000313" key="13">
    <source>
        <dbReference type="EMBL" id="SHE72017.1"/>
    </source>
</evidence>
<evidence type="ECO:0000256" key="2">
    <source>
        <dbReference type="ARBA" id="ARBA00002953"/>
    </source>
</evidence>
<dbReference type="HAMAP" id="MF_00685">
    <property type="entry name" value="GlgB"/>
    <property type="match status" value="1"/>
</dbReference>
<dbReference type="SUPFAM" id="SSF81296">
    <property type="entry name" value="E set domains"/>
    <property type="match status" value="1"/>
</dbReference>
<evidence type="ECO:0000256" key="6">
    <source>
        <dbReference type="ARBA" id="ARBA00022676"/>
    </source>
</evidence>
<dbReference type="PANTHER" id="PTHR43651:SF3">
    <property type="entry name" value="1,4-ALPHA-GLUCAN-BRANCHING ENZYME"/>
    <property type="match status" value="1"/>
</dbReference>
<dbReference type="InterPro" id="IPR017853">
    <property type="entry name" value="GH"/>
</dbReference>
<comment type="function">
    <text evidence="2 10">Catalyzes the formation of the alpha-1,6-glucosidic linkages in glycogen by scission of a 1,4-alpha-linked oligosaccharide from growing alpha-1,4-glucan chains and the subsequent attachment of the oligosaccharide to the alpha-1,6 position.</text>
</comment>
<organism evidence="13 14">
    <name type="scientific">Fodinibius roseus</name>
    <dbReference type="NCBI Taxonomy" id="1194090"/>
    <lineage>
        <taxon>Bacteria</taxon>
        <taxon>Pseudomonadati</taxon>
        <taxon>Balneolota</taxon>
        <taxon>Balneolia</taxon>
        <taxon>Balneolales</taxon>
        <taxon>Balneolaceae</taxon>
        <taxon>Fodinibius</taxon>
    </lineage>
</organism>
<keyword evidence="8 10" id="KW-0320">Glycogen biosynthesis</keyword>
<dbReference type="AlphaFoldDB" id="A0A1M4VT31"/>
<dbReference type="NCBIfam" id="NF003811">
    <property type="entry name" value="PRK05402.1"/>
    <property type="match status" value="1"/>
</dbReference>
<evidence type="ECO:0000256" key="7">
    <source>
        <dbReference type="ARBA" id="ARBA00022679"/>
    </source>
</evidence>
<dbReference type="UniPathway" id="UPA00164"/>
<dbReference type="GO" id="GO:0005978">
    <property type="term" value="P:glycogen biosynthetic process"/>
    <property type="evidence" value="ECO:0007669"/>
    <property type="project" value="UniProtKB-UniRule"/>
</dbReference>
<dbReference type="NCBIfam" id="TIGR01515">
    <property type="entry name" value="branching_enzym"/>
    <property type="match status" value="1"/>
</dbReference>
<evidence type="ECO:0000256" key="11">
    <source>
        <dbReference type="PIRSR" id="PIRSR000463-1"/>
    </source>
</evidence>
<name>A0A1M4VT31_9BACT</name>
<dbReference type="InterPro" id="IPR044143">
    <property type="entry name" value="GlgB_N_E_set_prok"/>
</dbReference>
<evidence type="ECO:0000256" key="10">
    <source>
        <dbReference type="HAMAP-Rule" id="MF_00685"/>
    </source>
</evidence>
<dbReference type="OrthoDB" id="9800174at2"/>
<dbReference type="Gene3D" id="2.60.40.1180">
    <property type="entry name" value="Golgi alpha-mannosidase II"/>
    <property type="match status" value="1"/>
</dbReference>
<keyword evidence="5 10" id="KW-0321">Glycogen metabolism</keyword>
<evidence type="ECO:0000256" key="9">
    <source>
        <dbReference type="ARBA" id="ARBA00023277"/>
    </source>
</evidence>
<dbReference type="InterPro" id="IPR006048">
    <property type="entry name" value="A-amylase/branching_C"/>
</dbReference>
<dbReference type="SUPFAM" id="SSF51445">
    <property type="entry name" value="(Trans)glycosidases"/>
    <property type="match status" value="1"/>
</dbReference>
<keyword evidence="6 10" id="KW-0328">Glycosyltransferase</keyword>
<feature type="active site" description="Proton donor" evidence="10 11">
    <location>
        <position position="364"/>
    </location>
</feature>
<dbReference type="GO" id="GO:0003844">
    <property type="term" value="F:1,4-alpha-glucan branching enzyme activity"/>
    <property type="evidence" value="ECO:0007669"/>
    <property type="project" value="UniProtKB-UniRule"/>
</dbReference>
<dbReference type="CDD" id="cd11322">
    <property type="entry name" value="AmyAc_Glg_BE"/>
    <property type="match status" value="1"/>
</dbReference>
<dbReference type="PIRSF" id="PIRSF000463">
    <property type="entry name" value="GlgB"/>
    <property type="match status" value="1"/>
</dbReference>
<feature type="active site" description="Nucleophile" evidence="10 11">
    <location>
        <position position="311"/>
    </location>
</feature>
<proteinExistence type="inferred from homology"/>
<evidence type="ECO:0000313" key="14">
    <source>
        <dbReference type="Proteomes" id="UP000184041"/>
    </source>
</evidence>
<dbReference type="Gene3D" id="2.60.40.10">
    <property type="entry name" value="Immunoglobulins"/>
    <property type="match status" value="1"/>
</dbReference>
<dbReference type="Gene3D" id="3.20.20.80">
    <property type="entry name" value="Glycosidases"/>
    <property type="match status" value="1"/>
</dbReference>
<evidence type="ECO:0000256" key="3">
    <source>
        <dbReference type="ARBA" id="ARBA00004964"/>
    </source>
</evidence>
<evidence type="ECO:0000259" key="12">
    <source>
        <dbReference type="SMART" id="SM00642"/>
    </source>
</evidence>
<dbReference type="InterPro" id="IPR006407">
    <property type="entry name" value="GlgB"/>
</dbReference>
<dbReference type="GO" id="GO:0005829">
    <property type="term" value="C:cytosol"/>
    <property type="evidence" value="ECO:0007669"/>
    <property type="project" value="TreeGrafter"/>
</dbReference>
<sequence length="622" mass="72585">MELGMEKRLTTEHIKQWNEGVYHKAFTILGAHVTDGGTFFAVWAPHAHSVSVVGEFNNWDGRENPMKKEDATGIWTTHVSGVEKWDLYKFELKTAEDAPPFLKSDPYARVAEVRPKTASLVYDSEEFDWEDDTWLASRGEQQSFRKPISIYEVYLASWKRKGPDNNEYLGYRELAHELVPYVRECGFTHVELMPIAEHPYDPSWGYQITGYYAPTSRFGDPDDLKYFINECHKAGIGVIMDWVPGHFPKDEQGLQMFDGTPLYEYADPRKREQKEWGTYIFDYGKPGVRNFLLSNAHYWCEKFHIDGLRVDAVASMLYLDYSKKDGEWTPNKYGGNEHLEAIDFLKDFNTIIHREFPGILTMAEESTSWEGVTKPVHHGGLGFDYKWNMGWMNDTLSYIKKEPAQRHEDPDKITFPMMYNYSENFLLPFSHDEVVHLKDPMVWKSSGNEQQQFANLRLLYTYFFSHPGKKLLFMGNEFAETSEWSEGYALHWHLLDHNRHRGIKRMVSDLNRFYQQEKSLHEIDRENEGFEWIELGRETPCLFAFLRKARDPSDHILCILNFADYSMDNYHLSPFDGVQYELVFNSDSEYYGGQNRGSHYGEMGKQHVSVPPFTGLLLKPAD</sequence>
<evidence type="ECO:0000256" key="1">
    <source>
        <dbReference type="ARBA" id="ARBA00000826"/>
    </source>
</evidence>
<dbReference type="SUPFAM" id="SSF51011">
    <property type="entry name" value="Glycosyl hydrolase domain"/>
    <property type="match status" value="1"/>
</dbReference>
<dbReference type="EMBL" id="FQUS01000003">
    <property type="protein sequence ID" value="SHE72017.1"/>
    <property type="molecule type" value="Genomic_DNA"/>
</dbReference>
<comment type="catalytic activity">
    <reaction evidence="1 10">
        <text>Transfers a segment of a (1-&gt;4)-alpha-D-glucan chain to a primary hydroxy group in a similar glucan chain.</text>
        <dbReference type="EC" id="2.4.1.18"/>
    </reaction>
</comment>
<protein>
    <recommendedName>
        <fullName evidence="10">1,4-alpha-glucan branching enzyme GlgB</fullName>
        <ecNumber evidence="10">2.4.1.18</ecNumber>
    </recommendedName>
    <alternativeName>
        <fullName evidence="10">1,4-alpha-D-glucan:1,4-alpha-D-glucan 6-glucosyl-transferase</fullName>
    </alternativeName>
    <alternativeName>
        <fullName evidence="10">Alpha-(1-&gt;4)-glucan branching enzyme</fullName>
    </alternativeName>
    <alternativeName>
        <fullName evidence="10">Glycogen branching enzyme</fullName>
        <shortName evidence="10">BE</shortName>
    </alternativeName>
</protein>
<evidence type="ECO:0000256" key="8">
    <source>
        <dbReference type="ARBA" id="ARBA00023056"/>
    </source>
</evidence>
<keyword evidence="14" id="KW-1185">Reference proteome</keyword>
<dbReference type="Pfam" id="PF02922">
    <property type="entry name" value="CBM_48"/>
    <property type="match status" value="1"/>
</dbReference>
<dbReference type="NCBIfam" id="NF008967">
    <property type="entry name" value="PRK12313.1"/>
    <property type="match status" value="1"/>
</dbReference>
<dbReference type="InterPro" id="IPR006047">
    <property type="entry name" value="GH13_cat_dom"/>
</dbReference>
<dbReference type="GO" id="GO:0043169">
    <property type="term" value="F:cation binding"/>
    <property type="evidence" value="ECO:0007669"/>
    <property type="project" value="InterPro"/>
</dbReference>
<dbReference type="InterPro" id="IPR014756">
    <property type="entry name" value="Ig_E-set"/>
</dbReference>
<dbReference type="InterPro" id="IPR037439">
    <property type="entry name" value="Branching_enzy"/>
</dbReference>
<feature type="domain" description="Glycosyl hydrolase family 13 catalytic" evidence="12">
    <location>
        <begin position="152"/>
        <end position="510"/>
    </location>
</feature>
<dbReference type="Pfam" id="PF02806">
    <property type="entry name" value="Alpha-amylase_C"/>
    <property type="match status" value="1"/>
</dbReference>
<dbReference type="PANTHER" id="PTHR43651">
    <property type="entry name" value="1,4-ALPHA-GLUCAN-BRANCHING ENZYME"/>
    <property type="match status" value="1"/>
</dbReference>
<keyword evidence="7 10" id="KW-0808">Transferase</keyword>
<keyword evidence="9 10" id="KW-0119">Carbohydrate metabolism</keyword>
<evidence type="ECO:0000256" key="4">
    <source>
        <dbReference type="ARBA" id="ARBA00009000"/>
    </source>
</evidence>
<comment type="similarity">
    <text evidence="4 10">Belongs to the glycosyl hydrolase 13 family. GlgB subfamily.</text>
</comment>
<dbReference type="Proteomes" id="UP000184041">
    <property type="component" value="Unassembled WGS sequence"/>
</dbReference>
<dbReference type="InterPro" id="IPR004193">
    <property type="entry name" value="Glyco_hydro_13_N"/>
</dbReference>
<dbReference type="InterPro" id="IPR013783">
    <property type="entry name" value="Ig-like_fold"/>
</dbReference>
<dbReference type="STRING" id="1194090.SAMN05443144_10327"/>
<dbReference type="EC" id="2.4.1.18" evidence="10"/>
<gene>
    <name evidence="10" type="primary">glgB</name>
    <name evidence="13" type="ORF">SAMN05443144_10327</name>
</gene>
<comment type="subunit">
    <text evidence="10">Monomer.</text>
</comment>
<reference evidence="13 14" key="1">
    <citation type="submission" date="2016-11" db="EMBL/GenBank/DDBJ databases">
        <authorList>
            <person name="Jaros S."/>
            <person name="Januszkiewicz K."/>
            <person name="Wedrychowicz H."/>
        </authorList>
    </citation>
    <scope>NUCLEOTIDE SEQUENCE [LARGE SCALE GENOMIC DNA]</scope>
    <source>
        <strain evidence="13 14">DSM 21986</strain>
    </source>
</reference>
<dbReference type="InterPro" id="IPR013780">
    <property type="entry name" value="Glyco_hydro_b"/>
</dbReference>
<accession>A0A1M4VT31</accession>
<evidence type="ECO:0000256" key="5">
    <source>
        <dbReference type="ARBA" id="ARBA00022600"/>
    </source>
</evidence>